<feature type="compositionally biased region" description="Polar residues" evidence="1">
    <location>
        <begin position="580"/>
        <end position="598"/>
    </location>
</feature>
<feature type="region of interest" description="Disordered" evidence="1">
    <location>
        <begin position="491"/>
        <end position="520"/>
    </location>
</feature>
<feature type="compositionally biased region" description="Basic and acidic residues" evidence="1">
    <location>
        <begin position="181"/>
        <end position="196"/>
    </location>
</feature>
<feature type="compositionally biased region" description="Acidic residues" evidence="1">
    <location>
        <begin position="449"/>
        <end position="459"/>
    </location>
</feature>
<feature type="compositionally biased region" description="Basic and acidic residues" evidence="1">
    <location>
        <begin position="404"/>
        <end position="420"/>
    </location>
</feature>
<feature type="compositionally biased region" description="Basic and acidic residues" evidence="1">
    <location>
        <begin position="548"/>
        <end position="557"/>
    </location>
</feature>
<evidence type="ECO:0000256" key="1">
    <source>
        <dbReference type="SAM" id="MobiDB-lite"/>
    </source>
</evidence>
<feature type="region of interest" description="Disordered" evidence="1">
    <location>
        <begin position="301"/>
        <end position="340"/>
    </location>
</feature>
<feature type="compositionally biased region" description="Gly residues" evidence="1">
    <location>
        <begin position="429"/>
        <end position="438"/>
    </location>
</feature>
<dbReference type="EMBL" id="CAJPDT010000006">
    <property type="protein sequence ID" value="CAF9909468.1"/>
    <property type="molecule type" value="Genomic_DNA"/>
</dbReference>
<evidence type="ECO:0000313" key="2">
    <source>
        <dbReference type="EMBL" id="CAF9909468.1"/>
    </source>
</evidence>
<gene>
    <name evidence="2" type="ORF">IMSHALPRED_008371</name>
</gene>
<feature type="compositionally biased region" description="Gly residues" evidence="1">
    <location>
        <begin position="331"/>
        <end position="340"/>
    </location>
</feature>
<feature type="compositionally biased region" description="Basic and acidic residues" evidence="1">
    <location>
        <begin position="152"/>
        <end position="163"/>
    </location>
</feature>
<sequence length="652" mass="70010">MSSYYDDRDDRRDDRRRDKDRGGGRDRRDRDRDQGPVYEEEEIIEARRRPAKSDRSDDRGDPRGAPRGGELVRRRRDDSSSAAEEVERDFPPGGGAYVRRRKEKDRGPPRRAKSHGGGRYDDDSYDDRPRKRDKRRDRRRDYSSSSFSSSPEPRRKPERRKSLGEQALAALGIGAAAGAVSEKHGRDRDRDRDRSRGGGRRRRDSSYSSDSRSRSRGGRSRGGGDQKEQLLKAARAALTAGAVEAFRSRKEPGGWAGPKGRRVLTAAVGAGGIDGLLNSGKKDGQGGGALDGLQAVIGGLAGNRLINGSRDKDGSRSRSRSRGGRGDDRGGGGGGGLAALGAGGLAAAAGKMFMDRNKSTDRGGGGGRRYSSDDDDRRGGRGKRSKSVSDYARQGMAAIGLGDKGGDSRGSRRGYDDDSPPRGYQSRPRGGGGEGGDGIKSSPGSQSSSDDDDSSSEEEAERKKMGHKQLITAGLASVATIHAAQSVYKSIEGRQERRKEVAKGEMSPQEARKKKNKARLQDAAAVGIAALGIKGAYSEWKEMKEQRDEAHEFDLKRAERHARREQRALDAKKYGVAHISGSQDSYSASTPNLHSQATPAYPPSPYSPGPSSDYAAGAGYYGEPAGPHYSDGNPYASGGLPPPPMGPQQGGH</sequence>
<feature type="region of interest" description="Disordered" evidence="1">
    <location>
        <begin position="548"/>
        <end position="652"/>
    </location>
</feature>
<protein>
    <submittedName>
        <fullName evidence="2">Uncharacterized protein</fullName>
    </submittedName>
</protein>
<feature type="compositionally biased region" description="Basic and acidic residues" evidence="1">
    <location>
        <begin position="370"/>
        <end position="379"/>
    </location>
</feature>
<name>A0A8H3EPY5_9LECA</name>
<evidence type="ECO:0000313" key="3">
    <source>
        <dbReference type="Proteomes" id="UP000664534"/>
    </source>
</evidence>
<feature type="compositionally biased region" description="Low complexity" evidence="1">
    <location>
        <begin position="439"/>
        <end position="448"/>
    </location>
</feature>
<dbReference type="OrthoDB" id="5407645at2759"/>
<feature type="compositionally biased region" description="Basic and acidic residues" evidence="1">
    <location>
        <begin position="1"/>
        <end position="34"/>
    </location>
</feature>
<feature type="compositionally biased region" description="Basic and acidic residues" evidence="1">
    <location>
        <begin position="491"/>
        <end position="503"/>
    </location>
</feature>
<dbReference type="Proteomes" id="UP000664534">
    <property type="component" value="Unassembled WGS sequence"/>
</dbReference>
<feature type="compositionally biased region" description="Low complexity" evidence="1">
    <location>
        <begin position="167"/>
        <end position="179"/>
    </location>
</feature>
<feature type="compositionally biased region" description="Basic and acidic residues" evidence="1">
    <location>
        <begin position="44"/>
        <end position="79"/>
    </location>
</feature>
<organism evidence="2 3">
    <name type="scientific">Imshaugia aleurites</name>
    <dbReference type="NCBI Taxonomy" id="172621"/>
    <lineage>
        <taxon>Eukaryota</taxon>
        <taxon>Fungi</taxon>
        <taxon>Dikarya</taxon>
        <taxon>Ascomycota</taxon>
        <taxon>Pezizomycotina</taxon>
        <taxon>Lecanoromycetes</taxon>
        <taxon>OSLEUM clade</taxon>
        <taxon>Lecanoromycetidae</taxon>
        <taxon>Lecanorales</taxon>
        <taxon>Lecanorineae</taxon>
        <taxon>Parmeliaceae</taxon>
        <taxon>Imshaugia</taxon>
    </lineage>
</organism>
<feature type="compositionally biased region" description="Basic residues" evidence="1">
    <location>
        <begin position="98"/>
        <end position="116"/>
    </location>
</feature>
<dbReference type="AlphaFoldDB" id="A0A8H3EPY5"/>
<keyword evidence="3" id="KW-1185">Reference proteome</keyword>
<feature type="region of interest" description="Disordered" evidence="1">
    <location>
        <begin position="355"/>
        <end position="468"/>
    </location>
</feature>
<reference evidence="2" key="1">
    <citation type="submission" date="2021-03" db="EMBL/GenBank/DDBJ databases">
        <authorList>
            <person name="Tagirdzhanova G."/>
        </authorList>
    </citation>
    <scope>NUCLEOTIDE SEQUENCE</scope>
</reference>
<accession>A0A8H3EPY5</accession>
<comment type="caution">
    <text evidence="2">The sequence shown here is derived from an EMBL/GenBank/DDBJ whole genome shotgun (WGS) entry which is preliminary data.</text>
</comment>
<proteinExistence type="predicted"/>
<feature type="compositionally biased region" description="Basic and acidic residues" evidence="1">
    <location>
        <begin position="118"/>
        <end position="130"/>
    </location>
</feature>
<feature type="compositionally biased region" description="Low complexity" evidence="1">
    <location>
        <begin position="609"/>
        <end position="629"/>
    </location>
</feature>
<feature type="region of interest" description="Disordered" evidence="1">
    <location>
        <begin position="1"/>
        <end position="230"/>
    </location>
</feature>